<dbReference type="RefSeq" id="WP_165678401.1">
    <property type="nucleotide sequence ID" value="NZ_AP022213.1"/>
</dbReference>
<proteinExistence type="predicted"/>
<dbReference type="AlphaFoldDB" id="A0A6S5RXR9"/>
<gene>
    <name evidence="1" type="ORF">WP8S17C03_37830</name>
</gene>
<evidence type="ECO:0000313" key="2">
    <source>
        <dbReference type="Proteomes" id="UP000515591"/>
    </source>
</evidence>
<reference evidence="1 2" key="1">
    <citation type="submission" date="2019-12" db="EMBL/GenBank/DDBJ databases">
        <title>complete genome sequences of Pseudomonas otitidis str. WP8-S17-CRE-03 isolated from wastewater treatment plant effluent.</title>
        <authorList>
            <person name="Sekizuka T."/>
            <person name="Itokawa K."/>
            <person name="Yatsu K."/>
            <person name="Inamine Y."/>
            <person name="Kuroda M."/>
        </authorList>
    </citation>
    <scope>NUCLEOTIDE SEQUENCE [LARGE SCALE GENOMIC DNA]</scope>
    <source>
        <strain evidence="1 2">WP8-S17-CRE-03</strain>
    </source>
</reference>
<sequence length="157" mass="18157">MLMKLAPKKRNPRNLYLSIAATVVLVLLGRYFSITSEREKETQLSLLSQRLSQLSATLPKRVDGLTTLEHVNLSYPDTIYYRYKVNMTTEDLPDEERAKWEASSRRGLERLACKETQLLAAMSKYGIRMQHLYLAKDGELYTIDIDADKLNCPERKK</sequence>
<evidence type="ECO:0000313" key="1">
    <source>
        <dbReference type="EMBL" id="BBT17734.1"/>
    </source>
</evidence>
<organism evidence="1 2">
    <name type="scientific">Metapseudomonas otitidis</name>
    <dbReference type="NCBI Taxonomy" id="319939"/>
    <lineage>
        <taxon>Bacteria</taxon>
        <taxon>Pseudomonadati</taxon>
        <taxon>Pseudomonadota</taxon>
        <taxon>Gammaproteobacteria</taxon>
        <taxon>Pseudomonadales</taxon>
        <taxon>Pseudomonadaceae</taxon>
        <taxon>Metapseudomonas</taxon>
    </lineage>
</organism>
<dbReference type="Proteomes" id="UP000515591">
    <property type="component" value="Chromosome"/>
</dbReference>
<name>A0A6S5RXR9_9GAMM</name>
<protein>
    <submittedName>
        <fullName evidence="1">Uncharacterized protein</fullName>
    </submittedName>
</protein>
<accession>A0A6S5RXR9</accession>
<dbReference type="EMBL" id="AP022213">
    <property type="protein sequence ID" value="BBT17734.1"/>
    <property type="molecule type" value="Genomic_DNA"/>
</dbReference>